<dbReference type="EMBL" id="CP014782">
    <property type="protein sequence ID" value="AQS35553.1"/>
    <property type="molecule type" value="Genomic_DNA"/>
</dbReference>
<name>A0A1S6HJ51_9GAMM</name>
<proteinExistence type="predicted"/>
<organism evidence="1 2">
    <name type="scientific">Shewanella psychrophila</name>
    <dbReference type="NCBI Taxonomy" id="225848"/>
    <lineage>
        <taxon>Bacteria</taxon>
        <taxon>Pseudomonadati</taxon>
        <taxon>Pseudomonadota</taxon>
        <taxon>Gammaproteobacteria</taxon>
        <taxon>Alteromonadales</taxon>
        <taxon>Shewanellaceae</taxon>
        <taxon>Shewanella</taxon>
    </lineage>
</organism>
<accession>A0A1S6HJ51</accession>
<keyword evidence="2" id="KW-1185">Reference proteome</keyword>
<gene>
    <name evidence="1" type="ORF">Sps_00333</name>
</gene>
<dbReference type="STRING" id="225848.Sps_00333"/>
<reference evidence="1 2" key="1">
    <citation type="submission" date="2016-03" db="EMBL/GenBank/DDBJ databases">
        <title>Complete genome sequence of Shewanella psychrophila WP2, a deep sea bacterium isolated from west Pacific sediment.</title>
        <authorList>
            <person name="Xu G."/>
            <person name="Jian H."/>
        </authorList>
    </citation>
    <scope>NUCLEOTIDE SEQUENCE [LARGE SCALE GENOMIC DNA]</scope>
    <source>
        <strain evidence="1 2">WP2</strain>
    </source>
</reference>
<protein>
    <submittedName>
        <fullName evidence="1">Uncharacterized protein</fullName>
    </submittedName>
</protein>
<dbReference type="KEGG" id="spsw:Sps_00333"/>
<evidence type="ECO:0000313" key="2">
    <source>
        <dbReference type="Proteomes" id="UP000189545"/>
    </source>
</evidence>
<sequence length="117" mass="13489">MPNQDLLDQATDLYRLRFEKLYQEYLTWNKQIISSIGEVPGFDRVELVMSYLRGAMINSNDAEKHFGDVQLYYQFSYALSQLMGHSDRRIPTKLALSAWLSAKHQLNLQKNSVSSAA</sequence>
<dbReference type="Proteomes" id="UP000189545">
    <property type="component" value="Chromosome"/>
</dbReference>
<evidence type="ECO:0000313" key="1">
    <source>
        <dbReference type="EMBL" id="AQS35553.1"/>
    </source>
</evidence>
<dbReference type="AlphaFoldDB" id="A0A1S6HJ51"/>